<accession>A0A0G0LDS3</accession>
<dbReference type="PANTHER" id="PTHR46401:SF2">
    <property type="entry name" value="GLYCOSYLTRANSFERASE WBBK-RELATED"/>
    <property type="match status" value="1"/>
</dbReference>
<sequence>ICLYLSYREGWGIVPHEAMACGLPSVVYDLPVYQEHIAKSPSVFRVPVGDWQAATKKVIEIIREKREMWEKWNKDGKSFVKNYGWEKIAKQEFEILSSFWQHNMVV</sequence>
<feature type="domain" description="Glycosyl transferase family 1" evidence="2">
    <location>
        <begin position="3"/>
        <end position="77"/>
    </location>
</feature>
<reference evidence="3 4" key="1">
    <citation type="journal article" date="2015" name="Nature">
        <title>rRNA introns, odd ribosomes, and small enigmatic genomes across a large radiation of phyla.</title>
        <authorList>
            <person name="Brown C.T."/>
            <person name="Hug L.A."/>
            <person name="Thomas B.C."/>
            <person name="Sharon I."/>
            <person name="Castelle C.J."/>
            <person name="Singh A."/>
            <person name="Wilkins M.J."/>
            <person name="Williams K.H."/>
            <person name="Banfield J.F."/>
        </authorList>
    </citation>
    <scope>NUCLEOTIDE SEQUENCE [LARGE SCALE GENOMIC DNA]</scope>
</reference>
<evidence type="ECO:0000313" key="4">
    <source>
        <dbReference type="Proteomes" id="UP000033934"/>
    </source>
</evidence>
<dbReference type="InterPro" id="IPR001296">
    <property type="entry name" value="Glyco_trans_1"/>
</dbReference>
<protein>
    <submittedName>
        <fullName evidence="3">Glycosyltransferase, GT1 family</fullName>
    </submittedName>
</protein>
<dbReference type="Proteomes" id="UP000033934">
    <property type="component" value="Unassembled WGS sequence"/>
</dbReference>
<dbReference type="PANTHER" id="PTHR46401">
    <property type="entry name" value="GLYCOSYLTRANSFERASE WBBK-RELATED"/>
    <property type="match status" value="1"/>
</dbReference>
<gene>
    <name evidence="3" type="ORF">UT11_C0014G0012</name>
</gene>
<proteinExistence type="predicted"/>
<evidence type="ECO:0000313" key="3">
    <source>
        <dbReference type="EMBL" id="KKQ90048.1"/>
    </source>
</evidence>
<name>A0A0G0LDS3_9BACT</name>
<dbReference type="AlphaFoldDB" id="A0A0G0LDS3"/>
<evidence type="ECO:0000256" key="1">
    <source>
        <dbReference type="ARBA" id="ARBA00022679"/>
    </source>
</evidence>
<feature type="non-terminal residue" evidence="3">
    <location>
        <position position="1"/>
    </location>
</feature>
<dbReference type="Gene3D" id="3.40.50.2000">
    <property type="entry name" value="Glycogen Phosphorylase B"/>
    <property type="match status" value="1"/>
</dbReference>
<dbReference type="Pfam" id="PF00534">
    <property type="entry name" value="Glycos_transf_1"/>
    <property type="match status" value="1"/>
</dbReference>
<dbReference type="EMBL" id="LBVO01000014">
    <property type="protein sequence ID" value="KKQ90048.1"/>
    <property type="molecule type" value="Genomic_DNA"/>
</dbReference>
<organism evidence="3 4">
    <name type="scientific">Berkelbacteria bacterium GW2011_GWA2_38_9</name>
    <dbReference type="NCBI Taxonomy" id="1618334"/>
    <lineage>
        <taxon>Bacteria</taxon>
        <taxon>Candidatus Berkelbacteria</taxon>
    </lineage>
</organism>
<comment type="caution">
    <text evidence="3">The sequence shown here is derived from an EMBL/GenBank/DDBJ whole genome shotgun (WGS) entry which is preliminary data.</text>
</comment>
<dbReference type="SUPFAM" id="SSF53756">
    <property type="entry name" value="UDP-Glycosyltransferase/glycogen phosphorylase"/>
    <property type="match status" value="1"/>
</dbReference>
<keyword evidence="1 3" id="KW-0808">Transferase</keyword>
<dbReference type="GO" id="GO:0016757">
    <property type="term" value="F:glycosyltransferase activity"/>
    <property type="evidence" value="ECO:0007669"/>
    <property type="project" value="InterPro"/>
</dbReference>
<evidence type="ECO:0000259" key="2">
    <source>
        <dbReference type="Pfam" id="PF00534"/>
    </source>
</evidence>